<reference evidence="3" key="1">
    <citation type="journal article" date="2011" name="Appl. Environ. Microbiol.">
        <title>Bacteriophages LIMElight and LIMEzero of Pantoea agglomerans, belonging to the "phiKMV-like viruses".</title>
        <authorList>
            <person name="Adriaenssens E.M."/>
            <person name="Ceyssens P.J."/>
            <person name="Dunon V."/>
            <person name="Ackermann H.W."/>
            <person name="Van Vaerenbergh J."/>
            <person name="Maes M."/>
            <person name="De Proft M."/>
            <person name="Lavigne R."/>
        </authorList>
    </citation>
    <scope>NUCLEOTIDE SEQUENCE [LARGE SCALE GENOMIC DNA]</scope>
</reference>
<dbReference type="InterPro" id="IPR038996">
    <property type="entry name" value="Gp14"/>
</dbReference>
<accession>E1Y3V1</accession>
<proteinExistence type="predicted"/>
<dbReference type="Pfam" id="PF24072">
    <property type="entry name" value="T7_gp14"/>
    <property type="match status" value="1"/>
</dbReference>
<organism evidence="2 3">
    <name type="scientific">Pantoea phage LIMElight</name>
    <dbReference type="NCBI Taxonomy" id="881915"/>
    <lineage>
        <taxon>Viruses</taxon>
        <taxon>Duplodnaviria</taxon>
        <taxon>Heunggongvirae</taxon>
        <taxon>Uroviricota</taxon>
        <taxon>Caudoviricetes</taxon>
        <taxon>Autographivirales</taxon>
        <taxon>Autoscriptoviridae</taxon>
        <taxon>Slopekvirinae</taxon>
        <taxon>Limelightvirus</taxon>
        <taxon>Limelightvirus limelight</taxon>
    </lineage>
</organism>
<keyword evidence="3" id="KW-1185">Reference proteome</keyword>
<protein>
    <submittedName>
        <fullName evidence="2">Putative internal virion protein</fullName>
    </submittedName>
</protein>
<name>E1Y3V1_9CAUD</name>
<dbReference type="Proteomes" id="UP000006684">
    <property type="component" value="Segment"/>
</dbReference>
<dbReference type="RefSeq" id="YP_007002898.1">
    <property type="nucleotide sequence ID" value="NC_019454.1"/>
</dbReference>
<evidence type="ECO:0000313" key="3">
    <source>
        <dbReference type="Proteomes" id="UP000006684"/>
    </source>
</evidence>
<feature type="compositionally biased region" description="Polar residues" evidence="1">
    <location>
        <begin position="187"/>
        <end position="202"/>
    </location>
</feature>
<evidence type="ECO:0000313" key="2">
    <source>
        <dbReference type="EMBL" id="CBW54803.1"/>
    </source>
</evidence>
<dbReference type="GeneID" id="14006768"/>
<evidence type="ECO:0000256" key="1">
    <source>
        <dbReference type="SAM" id="MobiDB-lite"/>
    </source>
</evidence>
<dbReference type="EMBL" id="FR687252">
    <property type="protein sequence ID" value="CBW54803.1"/>
    <property type="molecule type" value="Genomic_DNA"/>
</dbReference>
<feature type="region of interest" description="Disordered" evidence="1">
    <location>
        <begin position="171"/>
        <end position="202"/>
    </location>
</feature>
<dbReference type="KEGG" id="vg:14006768"/>
<sequence>MGWYVVAAKVAMSLINGASAAKSASKQNIAQNKMIQTYNSKVMYETLQQVTEINLDRAQNRQQTTAALFNAGLQGQSARDQITTQAAATDTIGASVRDAISTVNQKQSQAAGSTLDQYQRAIDQSNLMVQKTVDQGSNSLKDSVADNSTAIMNQAGWGAIGSIVGQAAGQYASSSGGSDTAAPITKAQGTPTGSYDYQGLNTTNSNASQNPFGLSFGFQSSNLLSNNK</sequence>